<dbReference type="CDD" id="cd00118">
    <property type="entry name" value="LysM"/>
    <property type="match status" value="1"/>
</dbReference>
<dbReference type="SUPFAM" id="SSF54106">
    <property type="entry name" value="LysM domain"/>
    <property type="match status" value="1"/>
</dbReference>
<gene>
    <name evidence="3" type="ORF">OIK42_00055</name>
</gene>
<evidence type="ECO:0000259" key="2">
    <source>
        <dbReference type="PROSITE" id="PS51782"/>
    </source>
</evidence>
<name>A0ABT5KWW8_9ALTE</name>
<dbReference type="InterPro" id="IPR036779">
    <property type="entry name" value="LysM_dom_sf"/>
</dbReference>
<dbReference type="InterPro" id="IPR018392">
    <property type="entry name" value="LysM"/>
</dbReference>
<feature type="domain" description="LysM" evidence="2">
    <location>
        <begin position="35"/>
        <end position="83"/>
    </location>
</feature>
<sequence length="358" mass="39262">MVKQIKKWAALCAGLILGLTAGLAQGLEIKPDAPTQYTVKKNDTLWDIAGMFLDKPWLWPELWRNNTQIINPHLIYPGNVLTLRFIDGEPVLEVTSKKNRVTLTPDAERTVKSLNPINLLPWSAIAPYIQQHEIIDPGSYDNLPHLLGNKKASMLFASDDLVMSRRNDRANDQYRVIRKQSTITDLDGNVLGIQVHHIADATMVEASAEGEWLVKIAGSNAEAKRGDKLLDTEPKSGADMALVAATQSQRSFIVGSLHQHELLGKHDIVIVDLGAAQVSAGTVMGIYQQGPTIIDGESPEYASENNSLLTIFDSSSTFRQPAIKVGELVIFSTFSRASYGIITRASEMVRSGNIVAQP</sequence>
<dbReference type="InterPro" id="IPR052196">
    <property type="entry name" value="Bact_Kbp"/>
</dbReference>
<dbReference type="PANTHER" id="PTHR34700">
    <property type="entry name" value="POTASSIUM BINDING PROTEIN KBP"/>
    <property type="match status" value="1"/>
</dbReference>
<dbReference type="RefSeq" id="WP_273637511.1">
    <property type="nucleotide sequence ID" value="NZ_JAQQXP010000001.1"/>
</dbReference>
<accession>A0ABT5KWW8</accession>
<dbReference type="PROSITE" id="PS51782">
    <property type="entry name" value="LYSM"/>
    <property type="match status" value="1"/>
</dbReference>
<comment type="caution">
    <text evidence="3">The sequence shown here is derived from an EMBL/GenBank/DDBJ whole genome shotgun (WGS) entry which is preliminary data.</text>
</comment>
<evidence type="ECO:0000256" key="1">
    <source>
        <dbReference type="SAM" id="SignalP"/>
    </source>
</evidence>
<dbReference type="PANTHER" id="PTHR34700:SF8">
    <property type="entry name" value="POTASSIUM BINDING PROTEIN KBP"/>
    <property type="match status" value="1"/>
</dbReference>
<evidence type="ECO:0000313" key="3">
    <source>
        <dbReference type="EMBL" id="MDC8829138.1"/>
    </source>
</evidence>
<evidence type="ECO:0000313" key="4">
    <source>
        <dbReference type="Proteomes" id="UP001218788"/>
    </source>
</evidence>
<feature type="signal peptide" evidence="1">
    <location>
        <begin position="1"/>
        <end position="24"/>
    </location>
</feature>
<dbReference type="Gene3D" id="3.10.350.10">
    <property type="entry name" value="LysM domain"/>
    <property type="match status" value="1"/>
</dbReference>
<proteinExistence type="predicted"/>
<dbReference type="Proteomes" id="UP001218788">
    <property type="component" value="Unassembled WGS sequence"/>
</dbReference>
<dbReference type="Pfam" id="PF01476">
    <property type="entry name" value="LysM"/>
    <property type="match status" value="1"/>
</dbReference>
<organism evidence="3 4">
    <name type="scientific">Alteromonas gilva</name>
    <dbReference type="NCBI Taxonomy" id="2987522"/>
    <lineage>
        <taxon>Bacteria</taxon>
        <taxon>Pseudomonadati</taxon>
        <taxon>Pseudomonadota</taxon>
        <taxon>Gammaproteobacteria</taxon>
        <taxon>Alteromonadales</taxon>
        <taxon>Alteromonadaceae</taxon>
        <taxon>Alteromonas/Salinimonas group</taxon>
        <taxon>Alteromonas</taxon>
    </lineage>
</organism>
<feature type="chain" id="PRO_5045171696" evidence="1">
    <location>
        <begin position="25"/>
        <end position="358"/>
    </location>
</feature>
<dbReference type="EMBL" id="JAQQXP010000001">
    <property type="protein sequence ID" value="MDC8829138.1"/>
    <property type="molecule type" value="Genomic_DNA"/>
</dbReference>
<keyword evidence="1" id="KW-0732">Signal</keyword>
<keyword evidence="4" id="KW-1185">Reference proteome</keyword>
<protein>
    <submittedName>
        <fullName evidence="3">LysM domain-containing protein</fullName>
    </submittedName>
</protein>
<reference evidence="3 4" key="1">
    <citation type="submission" date="2022-10" db="EMBL/GenBank/DDBJ databases">
        <title>Alteromonas sp. chi3 Genome sequencing.</title>
        <authorList>
            <person name="Park S."/>
        </authorList>
    </citation>
    <scope>NUCLEOTIDE SEQUENCE [LARGE SCALE GENOMIC DNA]</scope>
    <source>
        <strain evidence="4">chi3</strain>
    </source>
</reference>